<keyword evidence="1" id="KW-0472">Membrane</keyword>
<dbReference type="EMBL" id="JACIEB010000002">
    <property type="protein sequence ID" value="MBB3981486.1"/>
    <property type="molecule type" value="Genomic_DNA"/>
</dbReference>
<dbReference type="RefSeq" id="WP_183954476.1">
    <property type="nucleotide sequence ID" value="NZ_JACIEB010000002.1"/>
</dbReference>
<dbReference type="AlphaFoldDB" id="A0A7W6DDX5"/>
<gene>
    <name evidence="2" type="ORF">GGR44_001133</name>
</gene>
<protein>
    <submittedName>
        <fullName evidence="2">Uncharacterized protein</fullName>
    </submittedName>
</protein>
<name>A0A7W6DDX5_9SPHN</name>
<keyword evidence="3" id="KW-1185">Reference proteome</keyword>
<dbReference type="Proteomes" id="UP000552757">
    <property type="component" value="Unassembled WGS sequence"/>
</dbReference>
<organism evidence="2 3">
    <name type="scientific">Sphingobium fontiphilum</name>
    <dbReference type="NCBI Taxonomy" id="944425"/>
    <lineage>
        <taxon>Bacteria</taxon>
        <taxon>Pseudomonadati</taxon>
        <taxon>Pseudomonadota</taxon>
        <taxon>Alphaproteobacteria</taxon>
        <taxon>Sphingomonadales</taxon>
        <taxon>Sphingomonadaceae</taxon>
        <taxon>Sphingobium</taxon>
    </lineage>
</organism>
<evidence type="ECO:0000313" key="2">
    <source>
        <dbReference type="EMBL" id="MBB3981486.1"/>
    </source>
</evidence>
<comment type="caution">
    <text evidence="2">The sequence shown here is derived from an EMBL/GenBank/DDBJ whole genome shotgun (WGS) entry which is preliminary data.</text>
</comment>
<evidence type="ECO:0000313" key="3">
    <source>
        <dbReference type="Proteomes" id="UP000552757"/>
    </source>
</evidence>
<reference evidence="2 3" key="1">
    <citation type="submission" date="2020-08" db="EMBL/GenBank/DDBJ databases">
        <title>Genomic Encyclopedia of Type Strains, Phase IV (KMG-IV): sequencing the most valuable type-strain genomes for metagenomic binning, comparative biology and taxonomic classification.</title>
        <authorList>
            <person name="Goeker M."/>
        </authorList>
    </citation>
    <scope>NUCLEOTIDE SEQUENCE [LARGE SCALE GENOMIC DNA]</scope>
    <source>
        <strain evidence="2 3">DSM 29348</strain>
    </source>
</reference>
<evidence type="ECO:0000256" key="1">
    <source>
        <dbReference type="SAM" id="Phobius"/>
    </source>
</evidence>
<sequence length="120" mass="13975">MSRSKKIIAWMDRDLDHSFRPGQKPASMVIIFLPVPFAIAGESLSLPHRPIWAITLCIMALLAIFWTWRYIRAMRRFAAKSDRIYDIRTKHMLPPEYADTHSATKAAKLRALLRRNKDPK</sequence>
<accession>A0A7W6DDX5</accession>
<keyword evidence="1" id="KW-0812">Transmembrane</keyword>
<feature type="transmembrane region" description="Helical" evidence="1">
    <location>
        <begin position="51"/>
        <end position="71"/>
    </location>
</feature>
<keyword evidence="1" id="KW-1133">Transmembrane helix</keyword>
<proteinExistence type="predicted"/>